<keyword evidence="1" id="KW-0472">Membrane</keyword>
<feature type="transmembrane region" description="Helical" evidence="1">
    <location>
        <begin position="113"/>
        <end position="139"/>
    </location>
</feature>
<proteinExistence type="predicted"/>
<feature type="transmembrane region" description="Helical" evidence="1">
    <location>
        <begin position="86"/>
        <end position="107"/>
    </location>
</feature>
<dbReference type="AlphaFoldDB" id="A0A2T4ZGP4"/>
<evidence type="ECO:0000313" key="3">
    <source>
        <dbReference type="Proteomes" id="UP000241808"/>
    </source>
</evidence>
<sequence>MIPLALPSPSRAALRGWRLVVLFTLALLVASALAFLASGGGTDGLRAMIRLTARTSLVFFLLSFIASSLARLAPSPATRWLLANRRPLGLSFAASHAIHLGAIIALVRADPALFWQLSTMGSAISGSTTYAVILVMAATSSDTALRWLGPAVWRHIHLWGAWYVWLSFVFTNGKRVPMSVWYLVPVALLLAAVAARLAARLRSRR</sequence>
<feature type="transmembrane region" description="Helical" evidence="1">
    <location>
        <begin position="151"/>
        <end position="168"/>
    </location>
</feature>
<evidence type="ECO:0000256" key="1">
    <source>
        <dbReference type="SAM" id="Phobius"/>
    </source>
</evidence>
<evidence type="ECO:0000313" key="2">
    <source>
        <dbReference type="EMBL" id="PTM61099.1"/>
    </source>
</evidence>
<feature type="transmembrane region" description="Helical" evidence="1">
    <location>
        <begin position="180"/>
        <end position="199"/>
    </location>
</feature>
<dbReference type="OrthoDB" id="552353at2"/>
<keyword evidence="3" id="KW-1185">Reference proteome</keyword>
<feature type="transmembrane region" description="Helical" evidence="1">
    <location>
        <begin position="55"/>
        <end position="74"/>
    </location>
</feature>
<accession>A0A2T4ZGP4</accession>
<keyword evidence="1" id="KW-1133">Transmembrane helix</keyword>
<protein>
    <submittedName>
        <fullName evidence="2">DMSO/TMAO reductase YedYZ heme-binding membrane subunit</fullName>
    </submittedName>
</protein>
<dbReference type="EMBL" id="PZZL01000002">
    <property type="protein sequence ID" value="PTM61099.1"/>
    <property type="molecule type" value="Genomic_DNA"/>
</dbReference>
<dbReference type="RefSeq" id="WP_108175015.1">
    <property type="nucleotide sequence ID" value="NZ_PZZL01000002.1"/>
</dbReference>
<gene>
    <name evidence="2" type="ORF">C8P69_102485</name>
</gene>
<name>A0A2T4ZGP4_9HYPH</name>
<reference evidence="2 3" key="1">
    <citation type="submission" date="2018-04" db="EMBL/GenBank/DDBJ databases">
        <title>Genomic Encyclopedia of Archaeal and Bacterial Type Strains, Phase II (KMG-II): from individual species to whole genera.</title>
        <authorList>
            <person name="Goeker M."/>
        </authorList>
    </citation>
    <scope>NUCLEOTIDE SEQUENCE [LARGE SCALE GENOMIC DNA]</scope>
    <source>
        <strain evidence="2 3">DSM 25521</strain>
    </source>
</reference>
<organism evidence="2 3">
    <name type="scientific">Phreatobacter oligotrophus</name>
    <dbReference type="NCBI Taxonomy" id="1122261"/>
    <lineage>
        <taxon>Bacteria</taxon>
        <taxon>Pseudomonadati</taxon>
        <taxon>Pseudomonadota</taxon>
        <taxon>Alphaproteobacteria</taxon>
        <taxon>Hyphomicrobiales</taxon>
        <taxon>Phreatobacteraceae</taxon>
        <taxon>Phreatobacter</taxon>
    </lineage>
</organism>
<keyword evidence="1" id="KW-0812">Transmembrane</keyword>
<dbReference type="Proteomes" id="UP000241808">
    <property type="component" value="Unassembled WGS sequence"/>
</dbReference>
<comment type="caution">
    <text evidence="2">The sequence shown here is derived from an EMBL/GenBank/DDBJ whole genome shotgun (WGS) entry which is preliminary data.</text>
</comment>